<gene>
    <name evidence="1" type="ORF">SAMN05421546_0049</name>
</gene>
<dbReference type="EMBL" id="FTLW01000001">
    <property type="protein sequence ID" value="SIP86531.1"/>
    <property type="molecule type" value="Genomic_DNA"/>
</dbReference>
<reference evidence="2" key="1">
    <citation type="submission" date="2017-01" db="EMBL/GenBank/DDBJ databases">
        <authorList>
            <person name="Varghese N."/>
            <person name="Submissions S."/>
        </authorList>
    </citation>
    <scope>NUCLEOTIDE SEQUENCE [LARGE SCALE GENOMIC DNA]</scope>
    <source>
        <strain evidence="2">UM1</strain>
    </source>
</reference>
<evidence type="ECO:0000313" key="1">
    <source>
        <dbReference type="EMBL" id="SIP86531.1"/>
    </source>
</evidence>
<sequence length="99" mass="11504">MSSPSEMTIQEKLIALRRFMSSVQLPLGTTFRQVDVICTEKERELKIPQGFWKLHHSEEIKSLIYDIEEVRDSRGWVAYEEGLDIPVNFHQPAANQSEN</sequence>
<dbReference type="STRING" id="1604334.SAMN05421546_0049"/>
<evidence type="ECO:0000313" key="2">
    <source>
        <dbReference type="Proteomes" id="UP000241788"/>
    </source>
</evidence>
<organism evidence="1 2">
    <name type="scientific">Solilutibacter tolerans</name>
    <dbReference type="NCBI Taxonomy" id="1604334"/>
    <lineage>
        <taxon>Bacteria</taxon>
        <taxon>Pseudomonadati</taxon>
        <taxon>Pseudomonadota</taxon>
        <taxon>Gammaproteobacteria</taxon>
        <taxon>Lysobacterales</taxon>
        <taxon>Lysobacteraceae</taxon>
        <taxon>Solilutibacter</taxon>
    </lineage>
</organism>
<dbReference type="AlphaFoldDB" id="A0A1N6N3C0"/>
<accession>A0A1N6N3C0</accession>
<name>A0A1N6N3C0_9GAMM</name>
<dbReference type="RefSeq" id="WP_129582762.1">
    <property type="nucleotide sequence ID" value="NZ_FTLW01000001.1"/>
</dbReference>
<keyword evidence="2" id="KW-1185">Reference proteome</keyword>
<proteinExistence type="predicted"/>
<dbReference type="Proteomes" id="UP000241788">
    <property type="component" value="Unassembled WGS sequence"/>
</dbReference>
<protein>
    <submittedName>
        <fullName evidence="1">Uncharacterized protein</fullName>
    </submittedName>
</protein>